<dbReference type="PANTHER" id="PTHR43343:SF3">
    <property type="entry name" value="PROTEASE DO-LIKE 8, CHLOROPLASTIC"/>
    <property type="match status" value="1"/>
</dbReference>
<dbReference type="InterPro" id="IPR051201">
    <property type="entry name" value="Chloro_Bact_Ser_Proteases"/>
</dbReference>
<keyword evidence="2" id="KW-0378">Hydrolase</keyword>
<reference evidence="6 7" key="1">
    <citation type="submission" date="2016-10" db="EMBL/GenBank/DDBJ databases">
        <authorList>
            <person name="de Groot N.N."/>
        </authorList>
    </citation>
    <scope>NUCLEOTIDE SEQUENCE [LARGE SCALE GENOMIC DNA]</scope>
    <source>
        <strain evidence="6 7">APO</strain>
    </source>
</reference>
<dbReference type="GO" id="GO:0006508">
    <property type="term" value="P:proteolysis"/>
    <property type="evidence" value="ECO:0007669"/>
    <property type="project" value="UniProtKB-KW"/>
</dbReference>
<dbReference type="PROSITE" id="PS50106">
    <property type="entry name" value="PDZ"/>
    <property type="match status" value="1"/>
</dbReference>
<evidence type="ECO:0000256" key="1">
    <source>
        <dbReference type="ARBA" id="ARBA00022670"/>
    </source>
</evidence>
<evidence type="ECO:0000256" key="3">
    <source>
        <dbReference type="SAM" id="MobiDB-lite"/>
    </source>
</evidence>
<keyword evidence="4" id="KW-0812">Transmembrane</keyword>
<keyword evidence="4" id="KW-0472">Membrane</keyword>
<dbReference type="OrthoDB" id="9758917at2"/>
<accession>A0A1H3QI06</accession>
<dbReference type="InterPro" id="IPR001940">
    <property type="entry name" value="Peptidase_S1C"/>
</dbReference>
<name>A0A1H3QI06_9FIRM</name>
<keyword evidence="1 6" id="KW-0645">Protease</keyword>
<dbReference type="Pfam" id="PF13180">
    <property type="entry name" value="PDZ_2"/>
    <property type="match status" value="1"/>
</dbReference>
<dbReference type="InterPro" id="IPR009003">
    <property type="entry name" value="Peptidase_S1_PA"/>
</dbReference>
<dbReference type="Gene3D" id="2.40.10.120">
    <property type="match status" value="1"/>
</dbReference>
<organism evidence="6 7">
    <name type="scientific">Tindallia californiensis</name>
    <dbReference type="NCBI Taxonomy" id="159292"/>
    <lineage>
        <taxon>Bacteria</taxon>
        <taxon>Bacillati</taxon>
        <taxon>Bacillota</taxon>
        <taxon>Clostridia</taxon>
        <taxon>Peptostreptococcales</taxon>
        <taxon>Tindalliaceae</taxon>
        <taxon>Tindallia</taxon>
    </lineage>
</organism>
<evidence type="ECO:0000256" key="2">
    <source>
        <dbReference type="ARBA" id="ARBA00022801"/>
    </source>
</evidence>
<evidence type="ECO:0000313" key="6">
    <source>
        <dbReference type="EMBL" id="SDZ13046.1"/>
    </source>
</evidence>
<dbReference type="InterPro" id="IPR001478">
    <property type="entry name" value="PDZ"/>
</dbReference>
<proteinExistence type="predicted"/>
<feature type="compositionally biased region" description="Basic and acidic residues" evidence="3">
    <location>
        <begin position="18"/>
        <end position="28"/>
    </location>
</feature>
<feature type="transmembrane region" description="Helical" evidence="4">
    <location>
        <begin position="75"/>
        <end position="98"/>
    </location>
</feature>
<dbReference type="SUPFAM" id="SSF50156">
    <property type="entry name" value="PDZ domain-like"/>
    <property type="match status" value="1"/>
</dbReference>
<dbReference type="SUPFAM" id="SSF50494">
    <property type="entry name" value="Trypsin-like serine proteases"/>
    <property type="match status" value="1"/>
</dbReference>
<dbReference type="EMBL" id="FNPV01000009">
    <property type="protein sequence ID" value="SDZ13046.1"/>
    <property type="molecule type" value="Genomic_DNA"/>
</dbReference>
<dbReference type="AlphaFoldDB" id="A0A1H3QI06"/>
<dbReference type="InterPro" id="IPR036034">
    <property type="entry name" value="PDZ_sf"/>
</dbReference>
<evidence type="ECO:0000256" key="4">
    <source>
        <dbReference type="SAM" id="Phobius"/>
    </source>
</evidence>
<dbReference type="PRINTS" id="PR00834">
    <property type="entry name" value="PROTEASES2C"/>
</dbReference>
<dbReference type="Pfam" id="PF13365">
    <property type="entry name" value="Trypsin_2"/>
    <property type="match status" value="1"/>
</dbReference>
<feature type="region of interest" description="Disordered" evidence="3">
    <location>
        <begin position="1"/>
        <end position="65"/>
    </location>
</feature>
<feature type="domain" description="PDZ" evidence="5">
    <location>
        <begin position="352"/>
        <end position="398"/>
    </location>
</feature>
<dbReference type="Proteomes" id="UP000199230">
    <property type="component" value="Unassembled WGS sequence"/>
</dbReference>
<dbReference type="RefSeq" id="WP_093314925.1">
    <property type="nucleotide sequence ID" value="NZ_FNPV01000009.1"/>
</dbReference>
<keyword evidence="7" id="KW-1185">Reference proteome</keyword>
<evidence type="ECO:0000259" key="5">
    <source>
        <dbReference type="PROSITE" id="PS50106"/>
    </source>
</evidence>
<sequence>MDEFKREEERETEETEKIEEMKEERAEERTEESDSEQYQTEEIAREPEASEPLEKPAETKPIEQPRKKASGLGRLFLLLILAALVGSSITFALIYQYLPEIMTHRGLLESPDTRQSVVIEPSDDISVYTAVAQKAMPSVVGITTVQVQQDRFFGTRRSEGLGTGVIVDERGYILTNSHVIGDGRAEQLAVILHDGSQEPAEVLWYEQSMDLAVIKVESETNLQPAELGDSDQLEVGEIAVAIGNPLGLNFERTLTQGVISGLNRSIQLGQGIAIDNLIQTDASINPGNSGGPLLNAQGQVIGINTAKVQTGEGLGFAIPINTSKPIVDQFIERGEFSRVYLGIRGYNVSDFEGATGITLSAESGVYIVEVVAGSVAEKADLRPGDVIVAIGEEEIETMGDLIRALYKYRPGCETTVKYIRNEQEQRTDIIFLD</sequence>
<feature type="compositionally biased region" description="Basic and acidic residues" evidence="3">
    <location>
        <begin position="42"/>
        <end position="65"/>
    </location>
</feature>
<dbReference type="PANTHER" id="PTHR43343">
    <property type="entry name" value="PEPTIDASE S12"/>
    <property type="match status" value="1"/>
</dbReference>
<gene>
    <name evidence="6" type="ORF">SAMN05192546_109102</name>
</gene>
<protein>
    <submittedName>
        <fullName evidence="6">Serine protease, S1-C subfamily, contains C-terminal PDZ domain</fullName>
    </submittedName>
</protein>
<dbReference type="STRING" id="159292.SAMN05192546_109102"/>
<dbReference type="GO" id="GO:0004252">
    <property type="term" value="F:serine-type endopeptidase activity"/>
    <property type="evidence" value="ECO:0007669"/>
    <property type="project" value="InterPro"/>
</dbReference>
<keyword evidence="4" id="KW-1133">Transmembrane helix</keyword>
<dbReference type="SMART" id="SM00228">
    <property type="entry name" value="PDZ"/>
    <property type="match status" value="1"/>
</dbReference>
<dbReference type="Gene3D" id="2.30.42.10">
    <property type="match status" value="1"/>
</dbReference>
<evidence type="ECO:0000313" key="7">
    <source>
        <dbReference type="Proteomes" id="UP000199230"/>
    </source>
</evidence>